<dbReference type="InterPro" id="IPR017972">
    <property type="entry name" value="Cyt_P450_CS"/>
</dbReference>
<keyword evidence="3 7" id="KW-0479">Metal-binding</keyword>
<evidence type="ECO:0000313" key="9">
    <source>
        <dbReference type="EMBL" id="KAK2165131.1"/>
    </source>
</evidence>
<feature type="binding site" description="axial binding residue" evidence="7">
    <location>
        <position position="441"/>
    </location>
    <ligand>
        <name>heme</name>
        <dbReference type="ChEBI" id="CHEBI:30413"/>
    </ligand>
    <ligandPart>
        <name>Fe</name>
        <dbReference type="ChEBI" id="CHEBI:18248"/>
    </ligandPart>
</feature>
<evidence type="ECO:0000313" key="10">
    <source>
        <dbReference type="Proteomes" id="UP001208570"/>
    </source>
</evidence>
<comment type="similarity">
    <text evidence="1 8">Belongs to the cytochrome P450 family.</text>
</comment>
<keyword evidence="6 8" id="KW-0503">Monooxygenase</keyword>
<dbReference type="PANTHER" id="PTHR24289:SF20">
    <property type="entry name" value="STEROID 17-ALPHA-HYDROXYLASE_17,20 LYASE"/>
    <property type="match status" value="1"/>
</dbReference>
<dbReference type="PRINTS" id="PR00463">
    <property type="entry name" value="EP450I"/>
</dbReference>
<gene>
    <name evidence="9" type="ORF">LSH36_54g02000</name>
</gene>
<dbReference type="GO" id="GO:0042446">
    <property type="term" value="P:hormone biosynthetic process"/>
    <property type="evidence" value="ECO:0007669"/>
    <property type="project" value="TreeGrafter"/>
</dbReference>
<dbReference type="PANTHER" id="PTHR24289">
    <property type="entry name" value="STEROID 17-ALPHA-HYDROXYLASE/17,20 LYASE"/>
    <property type="match status" value="1"/>
</dbReference>
<keyword evidence="10" id="KW-1185">Reference proteome</keyword>
<name>A0AAD9NEC2_9ANNE</name>
<dbReference type="GO" id="GO:0020037">
    <property type="term" value="F:heme binding"/>
    <property type="evidence" value="ECO:0007669"/>
    <property type="project" value="InterPro"/>
</dbReference>
<comment type="caution">
    <text evidence="9">The sequence shown here is derived from an EMBL/GenBank/DDBJ whole genome shotgun (WGS) entry which is preliminary data.</text>
</comment>
<sequence>MAIFSVVLAAVVVSLTIVAYLLKTLPAFRRSTLSGPKGIPFIGNLHQVFDSKPFVTFANWAKTYGDIFYLRLGHRNVIVINSIEAARETLVNNGKAFSGRPDFYTMSVLHEQERRFVFCESHDDILKLYRKTVLMDMRKRLQSLGTFVRDEIDKMALKIFSTDSVEQVLDMREHIHKLAANVAHAYAFGRTYDLDDPKLKCWMSALAQYRELLHWFRYENFLPLNQLFAADFHTKAKQFRENTLPLYTVNIERAKLSKSTHSDEDDNGLLGTLLDMLEGDGLPKILTDSDIISVLRDVMFGGSDGAFQPLIWILMYVAKDMKIQEEIYSEICSVIGPSRMPELSDRESMPYVEATIREVLRHSEITSLGIPRSTVKDVTIFGHKIPKDTLTIVNVYSIHRDECHWQEPFKFRPSRFLDNDNELLPTSKLSYLPFSAGQRSCVGQNVARANLFLLFVRFFQKFRVSPADEEIPEKINSGGSFNPDLKPFKITLKSRKI</sequence>
<dbReference type="AlphaFoldDB" id="A0AAD9NEC2"/>
<dbReference type="Gene3D" id="1.10.630.10">
    <property type="entry name" value="Cytochrome P450"/>
    <property type="match status" value="1"/>
</dbReference>
<evidence type="ECO:0000256" key="1">
    <source>
        <dbReference type="ARBA" id="ARBA00010617"/>
    </source>
</evidence>
<keyword evidence="4 8" id="KW-0560">Oxidoreductase</keyword>
<protein>
    <recommendedName>
        <fullName evidence="11">Cytochrome P450</fullName>
    </recommendedName>
</protein>
<evidence type="ECO:0000256" key="8">
    <source>
        <dbReference type="RuleBase" id="RU000461"/>
    </source>
</evidence>
<dbReference type="PRINTS" id="PR00385">
    <property type="entry name" value="P450"/>
</dbReference>
<keyword evidence="5 7" id="KW-0408">Iron</keyword>
<dbReference type="PROSITE" id="PS00086">
    <property type="entry name" value="CYTOCHROME_P450"/>
    <property type="match status" value="1"/>
</dbReference>
<dbReference type="InterPro" id="IPR036396">
    <property type="entry name" value="Cyt_P450_sf"/>
</dbReference>
<dbReference type="EMBL" id="JAODUP010000054">
    <property type="protein sequence ID" value="KAK2165131.1"/>
    <property type="molecule type" value="Genomic_DNA"/>
</dbReference>
<evidence type="ECO:0000256" key="4">
    <source>
        <dbReference type="ARBA" id="ARBA00023002"/>
    </source>
</evidence>
<dbReference type="SUPFAM" id="SSF48264">
    <property type="entry name" value="Cytochrome P450"/>
    <property type="match status" value="1"/>
</dbReference>
<evidence type="ECO:0000256" key="6">
    <source>
        <dbReference type="ARBA" id="ARBA00023033"/>
    </source>
</evidence>
<evidence type="ECO:0000256" key="7">
    <source>
        <dbReference type="PIRSR" id="PIRSR602401-1"/>
    </source>
</evidence>
<evidence type="ECO:0000256" key="2">
    <source>
        <dbReference type="ARBA" id="ARBA00022617"/>
    </source>
</evidence>
<dbReference type="GO" id="GO:0004508">
    <property type="term" value="F:steroid 17-alpha-monooxygenase activity"/>
    <property type="evidence" value="ECO:0007669"/>
    <property type="project" value="TreeGrafter"/>
</dbReference>
<proteinExistence type="inferred from homology"/>
<comment type="cofactor">
    <cofactor evidence="7">
        <name>heme</name>
        <dbReference type="ChEBI" id="CHEBI:30413"/>
    </cofactor>
</comment>
<dbReference type="Pfam" id="PF00067">
    <property type="entry name" value="p450"/>
    <property type="match status" value="1"/>
</dbReference>
<reference evidence="9" key="1">
    <citation type="journal article" date="2023" name="Mol. Biol. Evol.">
        <title>Third-Generation Sequencing Reveals the Adaptive Role of the Epigenome in Three Deep-Sea Polychaetes.</title>
        <authorList>
            <person name="Perez M."/>
            <person name="Aroh O."/>
            <person name="Sun Y."/>
            <person name="Lan Y."/>
            <person name="Juniper S.K."/>
            <person name="Young C.R."/>
            <person name="Angers B."/>
            <person name="Qian P.Y."/>
        </authorList>
    </citation>
    <scope>NUCLEOTIDE SEQUENCE</scope>
    <source>
        <strain evidence="9">P08H-3</strain>
    </source>
</reference>
<dbReference type="InterPro" id="IPR001128">
    <property type="entry name" value="Cyt_P450"/>
</dbReference>
<accession>A0AAD9NEC2</accession>
<dbReference type="GO" id="GO:0005506">
    <property type="term" value="F:iron ion binding"/>
    <property type="evidence" value="ECO:0007669"/>
    <property type="project" value="InterPro"/>
</dbReference>
<keyword evidence="2 7" id="KW-0349">Heme</keyword>
<evidence type="ECO:0000256" key="3">
    <source>
        <dbReference type="ARBA" id="ARBA00022723"/>
    </source>
</evidence>
<organism evidence="9 10">
    <name type="scientific">Paralvinella palmiformis</name>
    <dbReference type="NCBI Taxonomy" id="53620"/>
    <lineage>
        <taxon>Eukaryota</taxon>
        <taxon>Metazoa</taxon>
        <taxon>Spiralia</taxon>
        <taxon>Lophotrochozoa</taxon>
        <taxon>Annelida</taxon>
        <taxon>Polychaeta</taxon>
        <taxon>Sedentaria</taxon>
        <taxon>Canalipalpata</taxon>
        <taxon>Terebellida</taxon>
        <taxon>Terebelliformia</taxon>
        <taxon>Alvinellidae</taxon>
        <taxon>Paralvinella</taxon>
    </lineage>
</organism>
<dbReference type="GO" id="GO:0042448">
    <property type="term" value="P:progesterone metabolic process"/>
    <property type="evidence" value="ECO:0007669"/>
    <property type="project" value="TreeGrafter"/>
</dbReference>
<evidence type="ECO:0000256" key="5">
    <source>
        <dbReference type="ARBA" id="ARBA00023004"/>
    </source>
</evidence>
<evidence type="ECO:0008006" key="11">
    <source>
        <dbReference type="Google" id="ProtNLM"/>
    </source>
</evidence>
<dbReference type="Proteomes" id="UP001208570">
    <property type="component" value="Unassembled WGS sequence"/>
</dbReference>
<dbReference type="InterPro" id="IPR002401">
    <property type="entry name" value="Cyt_P450_E_grp-I"/>
</dbReference>